<comment type="caution">
    <text evidence="1">The sequence shown here is derived from an EMBL/GenBank/DDBJ whole genome shotgun (WGS) entry which is preliminary data.</text>
</comment>
<name>A0A132ND23_HYDSH</name>
<dbReference type="EMBL" id="JXBB01000036">
    <property type="protein sequence ID" value="OAR03821.1"/>
    <property type="molecule type" value="Genomic_DNA"/>
</dbReference>
<proteinExistence type="predicted"/>
<evidence type="ECO:0000313" key="2">
    <source>
        <dbReference type="Proteomes" id="UP000243024"/>
    </source>
</evidence>
<dbReference type="RefSeq" id="WP_066202322.1">
    <property type="nucleotide sequence ID" value="NZ_CBCSAS010000071.1"/>
</dbReference>
<accession>A0A132ND23</accession>
<keyword evidence="2" id="KW-1185">Reference proteome</keyword>
<dbReference type="OrthoDB" id="2679642at2"/>
<dbReference type="SUPFAM" id="SSF160755">
    <property type="entry name" value="YugN-like"/>
    <property type="match status" value="1"/>
</dbReference>
<dbReference type="AlphaFoldDB" id="A0A132ND23"/>
<organism evidence="1 2">
    <name type="scientific">Hydrogenibacillus schlegelii</name>
    <name type="common">Bacillus schlegelii</name>
    <dbReference type="NCBI Taxonomy" id="1484"/>
    <lineage>
        <taxon>Bacteria</taxon>
        <taxon>Bacillati</taxon>
        <taxon>Bacillota</taxon>
        <taxon>Bacilli</taxon>
        <taxon>Bacillales</taxon>
        <taxon>Bacillales Family X. Incertae Sedis</taxon>
        <taxon>Hydrogenibacillus</taxon>
    </lineage>
</organism>
<dbReference type="Pfam" id="PF08868">
    <property type="entry name" value="YugN"/>
    <property type="match status" value="1"/>
</dbReference>
<dbReference type="Gene3D" id="3.30.310.100">
    <property type="entry name" value="YugN-like"/>
    <property type="match status" value="1"/>
</dbReference>
<dbReference type="InterPro" id="IPR014967">
    <property type="entry name" value="Uncharacterised_YugN-like"/>
</dbReference>
<dbReference type="Proteomes" id="UP000243024">
    <property type="component" value="Unassembled WGS sequence"/>
</dbReference>
<protein>
    <submittedName>
        <fullName evidence="1">Uncharacterized protein</fullName>
    </submittedName>
</protein>
<reference evidence="1 2" key="1">
    <citation type="submission" date="2015-09" db="EMBL/GenBank/DDBJ databases">
        <title>Draft genome sequence of Hydrogenibacillus schlegelii DSM 2000.</title>
        <authorList>
            <person name="Hemp J."/>
        </authorList>
    </citation>
    <scope>NUCLEOTIDE SEQUENCE [LARGE SCALE GENOMIC DNA]</scope>
    <source>
        <strain evidence="1 2">MA 48</strain>
    </source>
</reference>
<dbReference type="InterPro" id="IPR036491">
    <property type="entry name" value="YugN-like_sf"/>
</dbReference>
<sequence>MRRVESPLIGRTYRFGPFRDTVESLGFAMNETFDYHTAAFDYVLHKSKTDVDFYLRLDVDAVRGYIEQPQAEIIVRDIRLLRAVYHRGFDYDGDIPREMVAKAEAVLRTLHERLKVEAAFRIA</sequence>
<evidence type="ECO:0000313" key="1">
    <source>
        <dbReference type="EMBL" id="OAR03821.1"/>
    </source>
</evidence>
<gene>
    <name evidence="1" type="ORF">SA87_04320</name>
</gene>